<comment type="caution">
    <text evidence="5">The sequence shown here is derived from an EMBL/GenBank/DDBJ whole genome shotgun (WGS) entry which is preliminary data.</text>
</comment>
<sequence length="336" mass="38144">MRRKMQIKRYDDLHGYLWTKIASGEFPEHSRLPSFRQLAARFGVSQGSVQRCIRDLEEDGLLTAVHGSGVFVQSPPRLLYGSGTRCIAVRLERNPARMQTYCSLVLQGIQQATNNRNCRLELDYRLAQQPPESPPDHYDGLILLGTNFETAPLIRHYPYPVVGVEMNRRPEEAISTLALDPFLAAELAVEYFRARGLTRVEVLTPDSALHRDRAEIFKSRWSRYGSAAITVLGLADIPVFLPQSDRAYYLCNGDLYQRWAFGVQREGIRLSQYANIVSVDGKPLLIAGREPGIVILPDWEEVGRAALEELFRRLESAADMPRKIYFSCTLRFPQTA</sequence>
<dbReference type="GO" id="GO:0003700">
    <property type="term" value="F:DNA-binding transcription factor activity"/>
    <property type="evidence" value="ECO:0007669"/>
    <property type="project" value="InterPro"/>
</dbReference>
<dbReference type="InterPro" id="IPR036390">
    <property type="entry name" value="WH_DNA-bd_sf"/>
</dbReference>
<dbReference type="SMART" id="SM00345">
    <property type="entry name" value="HTH_GNTR"/>
    <property type="match status" value="1"/>
</dbReference>
<dbReference type="Gene3D" id="1.10.10.10">
    <property type="entry name" value="Winged helix-like DNA-binding domain superfamily/Winged helix DNA-binding domain"/>
    <property type="match status" value="1"/>
</dbReference>
<keyword evidence="1" id="KW-0805">Transcription regulation</keyword>
<dbReference type="InterPro" id="IPR036388">
    <property type="entry name" value="WH-like_DNA-bd_sf"/>
</dbReference>
<dbReference type="PROSITE" id="PS50949">
    <property type="entry name" value="HTH_GNTR"/>
    <property type="match status" value="1"/>
</dbReference>
<dbReference type="CDD" id="cd07377">
    <property type="entry name" value="WHTH_GntR"/>
    <property type="match status" value="1"/>
</dbReference>
<keyword evidence="6" id="KW-1185">Reference proteome</keyword>
<dbReference type="GO" id="GO:0045892">
    <property type="term" value="P:negative regulation of DNA-templated transcription"/>
    <property type="evidence" value="ECO:0007669"/>
    <property type="project" value="TreeGrafter"/>
</dbReference>
<gene>
    <name evidence="5" type="ORF">FYJ85_21140</name>
</gene>
<keyword evidence="2" id="KW-0238">DNA-binding</keyword>
<proteinExistence type="predicted"/>
<evidence type="ECO:0000256" key="3">
    <source>
        <dbReference type="ARBA" id="ARBA00023163"/>
    </source>
</evidence>
<dbReference type="Proteomes" id="UP000435649">
    <property type="component" value="Unassembled WGS sequence"/>
</dbReference>
<evidence type="ECO:0000256" key="2">
    <source>
        <dbReference type="ARBA" id="ARBA00023125"/>
    </source>
</evidence>
<feature type="domain" description="HTH gntR-type" evidence="4">
    <location>
        <begin position="7"/>
        <end position="75"/>
    </location>
</feature>
<evidence type="ECO:0000256" key="1">
    <source>
        <dbReference type="ARBA" id="ARBA00023015"/>
    </source>
</evidence>
<dbReference type="EMBL" id="VUNS01000040">
    <property type="protein sequence ID" value="MST99537.1"/>
    <property type="molecule type" value="Genomic_DNA"/>
</dbReference>
<dbReference type="InterPro" id="IPR028082">
    <property type="entry name" value="Peripla_BP_I"/>
</dbReference>
<dbReference type="Pfam" id="PF00392">
    <property type="entry name" value="GntR"/>
    <property type="match status" value="1"/>
</dbReference>
<dbReference type="PANTHER" id="PTHR44846:SF1">
    <property type="entry name" value="MANNOSYL-D-GLYCERATE TRANSPORT_METABOLISM SYSTEM REPRESSOR MNGR-RELATED"/>
    <property type="match status" value="1"/>
</dbReference>
<dbReference type="SUPFAM" id="SSF53822">
    <property type="entry name" value="Periplasmic binding protein-like I"/>
    <property type="match status" value="1"/>
</dbReference>
<dbReference type="Gene3D" id="3.40.50.2300">
    <property type="match status" value="2"/>
</dbReference>
<dbReference type="AlphaFoldDB" id="A0A844G6R0"/>
<protein>
    <submittedName>
        <fullName evidence="5">GntR family transcriptional regulator</fullName>
    </submittedName>
</protein>
<keyword evidence="3" id="KW-0804">Transcription</keyword>
<dbReference type="GO" id="GO:0003677">
    <property type="term" value="F:DNA binding"/>
    <property type="evidence" value="ECO:0007669"/>
    <property type="project" value="UniProtKB-KW"/>
</dbReference>
<evidence type="ECO:0000313" key="5">
    <source>
        <dbReference type="EMBL" id="MST99537.1"/>
    </source>
</evidence>
<organism evidence="5 6">
    <name type="scientific">Victivallis lenta</name>
    <dbReference type="NCBI Taxonomy" id="2606640"/>
    <lineage>
        <taxon>Bacteria</taxon>
        <taxon>Pseudomonadati</taxon>
        <taxon>Lentisphaerota</taxon>
        <taxon>Lentisphaeria</taxon>
        <taxon>Victivallales</taxon>
        <taxon>Victivallaceae</taxon>
        <taxon>Victivallis</taxon>
    </lineage>
</organism>
<accession>A0A844G6R0</accession>
<dbReference type="RefSeq" id="WP_154420712.1">
    <property type="nucleotide sequence ID" value="NZ_VUNS01000040.1"/>
</dbReference>
<evidence type="ECO:0000313" key="6">
    <source>
        <dbReference type="Proteomes" id="UP000435649"/>
    </source>
</evidence>
<name>A0A844G6R0_9BACT</name>
<dbReference type="InterPro" id="IPR050679">
    <property type="entry name" value="Bact_HTH_transcr_reg"/>
</dbReference>
<reference evidence="5 6" key="1">
    <citation type="submission" date="2019-08" db="EMBL/GenBank/DDBJ databases">
        <title>In-depth cultivation of the pig gut microbiome towards novel bacterial diversity and tailored functional studies.</title>
        <authorList>
            <person name="Wylensek D."/>
            <person name="Hitch T.C.A."/>
            <person name="Clavel T."/>
        </authorList>
    </citation>
    <scope>NUCLEOTIDE SEQUENCE [LARGE SCALE GENOMIC DNA]</scope>
    <source>
        <strain evidence="5 6">BBE-744-WT-12</strain>
    </source>
</reference>
<dbReference type="InterPro" id="IPR000524">
    <property type="entry name" value="Tscrpt_reg_HTH_GntR"/>
</dbReference>
<dbReference type="PRINTS" id="PR00035">
    <property type="entry name" value="HTHGNTR"/>
</dbReference>
<evidence type="ECO:0000259" key="4">
    <source>
        <dbReference type="PROSITE" id="PS50949"/>
    </source>
</evidence>
<dbReference type="PANTHER" id="PTHR44846">
    <property type="entry name" value="MANNOSYL-D-GLYCERATE TRANSPORT/METABOLISM SYSTEM REPRESSOR MNGR-RELATED"/>
    <property type="match status" value="1"/>
</dbReference>
<dbReference type="SUPFAM" id="SSF46785">
    <property type="entry name" value="Winged helix' DNA-binding domain"/>
    <property type="match status" value="1"/>
</dbReference>